<evidence type="ECO:0000256" key="1">
    <source>
        <dbReference type="SAM" id="MobiDB-lite"/>
    </source>
</evidence>
<dbReference type="PANTHER" id="PTHR15032:SF4">
    <property type="entry name" value="N-ACYL-PHOSPHATIDYLETHANOLAMINE-HYDROLYZING PHOSPHOLIPASE D"/>
    <property type="match status" value="1"/>
</dbReference>
<dbReference type="AlphaFoldDB" id="A0A1L7AEB7"/>
<reference evidence="3 4" key="1">
    <citation type="submission" date="2016-05" db="EMBL/GenBank/DDBJ databases">
        <title>Complete Genome and Methylome Analysis of Psychrotrophic Bacterial Isolates from Antarctic Lake Untersee.</title>
        <authorList>
            <person name="Fomenkov A."/>
            <person name="Akimov V.N."/>
            <person name="Vasilyeva L.V."/>
            <person name="Andersen D."/>
            <person name="Vincze T."/>
            <person name="Roberts R.J."/>
        </authorList>
    </citation>
    <scope>NUCLEOTIDE SEQUENCE [LARGE SCALE GENOMIC DNA]</scope>
    <source>
        <strain evidence="3 4">U14-5</strain>
    </source>
</reference>
<dbReference type="PIRSF" id="PIRSF038896">
    <property type="entry name" value="NAPE-PLD"/>
    <property type="match status" value="1"/>
</dbReference>
<dbReference type="eggNOG" id="COG2220">
    <property type="taxonomic scope" value="Bacteria"/>
</dbReference>
<accession>A0A1L7AEB7</accession>
<dbReference type="EMBL" id="CP015583">
    <property type="protein sequence ID" value="APT57155.1"/>
    <property type="molecule type" value="Genomic_DNA"/>
</dbReference>
<dbReference type="SUPFAM" id="SSF56281">
    <property type="entry name" value="Metallo-hydrolase/oxidoreductase"/>
    <property type="match status" value="1"/>
</dbReference>
<feature type="domain" description="Metallo-beta-lactamase" evidence="2">
    <location>
        <begin position="79"/>
        <end position="273"/>
    </location>
</feature>
<dbReference type="GO" id="GO:0005737">
    <property type="term" value="C:cytoplasm"/>
    <property type="evidence" value="ECO:0007669"/>
    <property type="project" value="TreeGrafter"/>
</dbReference>
<dbReference type="PANTHER" id="PTHR15032">
    <property type="entry name" value="N-ACYL-PHOSPHATIDYLETHANOLAMINE-HYDROLYZING PHOSPHOLIPASE D"/>
    <property type="match status" value="1"/>
</dbReference>
<dbReference type="InterPro" id="IPR001279">
    <property type="entry name" value="Metallo-B-lactamas"/>
</dbReference>
<organism evidence="3 4">
    <name type="scientific">Roseomonas gilardii</name>
    <dbReference type="NCBI Taxonomy" id="257708"/>
    <lineage>
        <taxon>Bacteria</taxon>
        <taxon>Pseudomonadati</taxon>
        <taxon>Pseudomonadota</taxon>
        <taxon>Alphaproteobacteria</taxon>
        <taxon>Acetobacterales</taxon>
        <taxon>Roseomonadaceae</taxon>
        <taxon>Roseomonas</taxon>
    </lineage>
</organism>
<evidence type="ECO:0000259" key="2">
    <source>
        <dbReference type="Pfam" id="PF12706"/>
    </source>
</evidence>
<dbReference type="STRING" id="257708.RGI145_08665"/>
<gene>
    <name evidence="3" type="ORF">RGI145_08665</name>
</gene>
<dbReference type="Pfam" id="PF12706">
    <property type="entry name" value="Lactamase_B_2"/>
    <property type="match status" value="1"/>
</dbReference>
<proteinExistence type="predicted"/>
<dbReference type="KEGG" id="rgi:RGI145_08665"/>
<name>A0A1L7AEB7_9PROT</name>
<sequence>MPRGAQRVKGRFLNPDGTRAGQSRGALWRLSREPAGPPWPERVEDPPQPPPAEPPSGHVAVTFIGHSSFLLRFAGGPTLLTDPVWSERCSPFAFAGPKRVRPPAIPLEKLPPVDAVLLSHNHYDHMDLPTLRRLSPVPIVTGLGNGAYLARKGVPGAVELDWWQETPLPGGATATYLPMKHFSARTPFDGGRMLWGGFAVRTREGRRLIFCGDTAYGPHLAEIGARLGPFAVGLVPIGAFVPRWFMHVVHVDPTEAVQARSDLRIGTAIAMHFGTFRLTRETFDAPVKGMEAARAASGLPESAFRVPAFGETLILPL</sequence>
<feature type="compositionally biased region" description="Pro residues" evidence="1">
    <location>
        <begin position="35"/>
        <end position="54"/>
    </location>
</feature>
<protein>
    <submittedName>
        <fullName evidence="3">MBL fold metallo-hydrolase</fullName>
    </submittedName>
</protein>
<dbReference type="Gene3D" id="3.60.15.10">
    <property type="entry name" value="Ribonuclease Z/Hydroxyacylglutathione hydrolase-like"/>
    <property type="match status" value="1"/>
</dbReference>
<feature type="compositionally biased region" description="Basic residues" evidence="1">
    <location>
        <begin position="1"/>
        <end position="10"/>
    </location>
</feature>
<dbReference type="InterPro" id="IPR036866">
    <property type="entry name" value="RibonucZ/Hydroxyglut_hydro"/>
</dbReference>
<keyword evidence="3" id="KW-0378">Hydrolase</keyword>
<dbReference type="GO" id="GO:0008270">
    <property type="term" value="F:zinc ion binding"/>
    <property type="evidence" value="ECO:0007669"/>
    <property type="project" value="InterPro"/>
</dbReference>
<feature type="region of interest" description="Disordered" evidence="1">
    <location>
        <begin position="1"/>
        <end position="56"/>
    </location>
</feature>
<dbReference type="GO" id="GO:0070290">
    <property type="term" value="F:N-acylphosphatidylethanolamine-specific phospholipase D activity"/>
    <property type="evidence" value="ECO:0007669"/>
    <property type="project" value="InterPro"/>
</dbReference>
<dbReference type="Proteomes" id="UP000185494">
    <property type="component" value="Chromosome 1"/>
</dbReference>
<evidence type="ECO:0000313" key="3">
    <source>
        <dbReference type="EMBL" id="APT57155.1"/>
    </source>
</evidence>
<evidence type="ECO:0000313" key="4">
    <source>
        <dbReference type="Proteomes" id="UP000185494"/>
    </source>
</evidence>
<dbReference type="InterPro" id="IPR024884">
    <property type="entry name" value="NAPE-PLD"/>
</dbReference>